<protein>
    <submittedName>
        <fullName evidence="1">Uncharacterized protein</fullName>
    </submittedName>
</protein>
<proteinExistence type="predicted"/>
<sequence length="34" mass="4133">MENFFESLDNMETRSLQMTQAVLMERDQLEMNIH</sequence>
<accession>A0A0E9QA60</accession>
<evidence type="ECO:0000313" key="1">
    <source>
        <dbReference type="EMBL" id="JAH13664.1"/>
    </source>
</evidence>
<reference evidence="1" key="1">
    <citation type="submission" date="2014-11" db="EMBL/GenBank/DDBJ databases">
        <authorList>
            <person name="Amaro Gonzalez C."/>
        </authorList>
    </citation>
    <scope>NUCLEOTIDE SEQUENCE</scope>
</reference>
<name>A0A0E9QA60_ANGAN</name>
<dbReference type="AlphaFoldDB" id="A0A0E9QA60"/>
<reference evidence="1" key="2">
    <citation type="journal article" date="2015" name="Fish Shellfish Immunol.">
        <title>Early steps in the European eel (Anguilla anguilla)-Vibrio vulnificus interaction in the gills: Role of the RtxA13 toxin.</title>
        <authorList>
            <person name="Callol A."/>
            <person name="Pajuelo D."/>
            <person name="Ebbesson L."/>
            <person name="Teles M."/>
            <person name="MacKenzie S."/>
            <person name="Amaro C."/>
        </authorList>
    </citation>
    <scope>NUCLEOTIDE SEQUENCE</scope>
</reference>
<organism evidence="1">
    <name type="scientific">Anguilla anguilla</name>
    <name type="common">European freshwater eel</name>
    <name type="synonym">Muraena anguilla</name>
    <dbReference type="NCBI Taxonomy" id="7936"/>
    <lineage>
        <taxon>Eukaryota</taxon>
        <taxon>Metazoa</taxon>
        <taxon>Chordata</taxon>
        <taxon>Craniata</taxon>
        <taxon>Vertebrata</taxon>
        <taxon>Euteleostomi</taxon>
        <taxon>Actinopterygii</taxon>
        <taxon>Neopterygii</taxon>
        <taxon>Teleostei</taxon>
        <taxon>Anguilliformes</taxon>
        <taxon>Anguillidae</taxon>
        <taxon>Anguilla</taxon>
    </lineage>
</organism>
<dbReference type="EMBL" id="GBXM01094913">
    <property type="protein sequence ID" value="JAH13664.1"/>
    <property type="molecule type" value="Transcribed_RNA"/>
</dbReference>